<dbReference type="CDD" id="cd00984">
    <property type="entry name" value="DnaB_C"/>
    <property type="match status" value="1"/>
</dbReference>
<dbReference type="GO" id="GO:0043139">
    <property type="term" value="F:5'-3' DNA helicase activity"/>
    <property type="evidence" value="ECO:0007669"/>
    <property type="project" value="UniProtKB-EC"/>
</dbReference>
<dbReference type="PATRIC" id="fig|742817.3.peg.1053"/>
<dbReference type="FunFam" id="1.10.860.10:FF:000001">
    <property type="entry name" value="Replicative DNA helicase"/>
    <property type="match status" value="1"/>
</dbReference>
<evidence type="ECO:0000256" key="9">
    <source>
        <dbReference type="ARBA" id="ARBA00023235"/>
    </source>
</evidence>
<dbReference type="SUPFAM" id="SSF48024">
    <property type="entry name" value="N-terminal domain of DnaB helicase"/>
    <property type="match status" value="1"/>
</dbReference>
<comment type="similarity">
    <text evidence="1 13">Belongs to the helicase family. DnaB subfamily.</text>
</comment>
<keyword evidence="4 13" id="KW-0547">Nucleotide-binding</keyword>
<dbReference type="GO" id="GO:0005829">
    <property type="term" value="C:cytosol"/>
    <property type="evidence" value="ECO:0007669"/>
    <property type="project" value="TreeGrafter"/>
</dbReference>
<dbReference type="PROSITE" id="PS51199">
    <property type="entry name" value="SF4_HELICASE"/>
    <property type="match status" value="1"/>
</dbReference>
<keyword evidence="7 13" id="KW-0067">ATP-binding</keyword>
<evidence type="ECO:0000256" key="11">
    <source>
        <dbReference type="ARBA" id="ARBA00048954"/>
    </source>
</evidence>
<evidence type="ECO:0000256" key="5">
    <source>
        <dbReference type="ARBA" id="ARBA00022801"/>
    </source>
</evidence>
<feature type="region of interest" description="Disordered" evidence="14">
    <location>
        <begin position="488"/>
        <end position="515"/>
    </location>
</feature>
<protein>
    <recommendedName>
        <fullName evidence="12 13">Replicative DNA helicase</fullName>
        <ecNumber evidence="12 13">5.6.2.3</ecNumber>
    </recommendedName>
</protein>
<feature type="domain" description="SF4 helicase" evidence="15">
    <location>
        <begin position="192"/>
        <end position="465"/>
    </location>
</feature>
<keyword evidence="9" id="KW-0413">Isomerase</keyword>
<dbReference type="Gene3D" id="3.40.50.300">
    <property type="entry name" value="P-loop containing nucleotide triphosphate hydrolases"/>
    <property type="match status" value="1"/>
</dbReference>
<dbReference type="NCBIfam" id="TIGR00665">
    <property type="entry name" value="DnaB"/>
    <property type="match status" value="1"/>
</dbReference>
<evidence type="ECO:0000256" key="4">
    <source>
        <dbReference type="ARBA" id="ARBA00022741"/>
    </source>
</evidence>
<dbReference type="Pfam" id="PF03796">
    <property type="entry name" value="DnaB_C"/>
    <property type="match status" value="1"/>
</dbReference>
<keyword evidence="5 13" id="KW-0378">Hydrolase</keyword>
<dbReference type="InterPro" id="IPR016136">
    <property type="entry name" value="DNA_helicase_N/primase_C"/>
</dbReference>
<dbReference type="RefSeq" id="WP_009136142.1">
    <property type="nucleotide sequence ID" value="NZ_JH594596.1"/>
</dbReference>
<dbReference type="InterPro" id="IPR027417">
    <property type="entry name" value="P-loop_NTPase"/>
</dbReference>
<name>H1DFF8_9BACT</name>
<dbReference type="SUPFAM" id="SSF52540">
    <property type="entry name" value="P-loop containing nucleoside triphosphate hydrolases"/>
    <property type="match status" value="1"/>
</dbReference>
<dbReference type="Pfam" id="PF00772">
    <property type="entry name" value="DnaB"/>
    <property type="match status" value="1"/>
</dbReference>
<evidence type="ECO:0000256" key="12">
    <source>
        <dbReference type="NCBIfam" id="TIGR00665"/>
    </source>
</evidence>
<evidence type="ECO:0000256" key="10">
    <source>
        <dbReference type="ARBA" id="ARBA00044932"/>
    </source>
</evidence>
<evidence type="ECO:0000256" key="7">
    <source>
        <dbReference type="ARBA" id="ARBA00022840"/>
    </source>
</evidence>
<evidence type="ECO:0000256" key="8">
    <source>
        <dbReference type="ARBA" id="ARBA00023125"/>
    </source>
</evidence>
<dbReference type="InterPro" id="IPR036185">
    <property type="entry name" value="DNA_heli_DnaB-like_N_sf"/>
</dbReference>
<keyword evidence="3 13" id="KW-0235">DNA replication</keyword>
<evidence type="ECO:0000256" key="2">
    <source>
        <dbReference type="ARBA" id="ARBA00022515"/>
    </source>
</evidence>
<dbReference type="Proteomes" id="UP000004892">
    <property type="component" value="Unassembled WGS sequence"/>
</dbReference>
<comment type="caution">
    <text evidence="16">The sequence shown here is derived from an EMBL/GenBank/DDBJ whole genome shotgun (WGS) entry which is preliminary data.</text>
</comment>
<reference evidence="16 17" key="1">
    <citation type="submission" date="2012-01" db="EMBL/GenBank/DDBJ databases">
        <title>The Genome Sequence of Odoribacter laneus YIT 12061.</title>
        <authorList>
            <consortium name="The Broad Institute Genome Sequencing Platform"/>
            <person name="Earl A."/>
            <person name="Ward D."/>
            <person name="Feldgarden M."/>
            <person name="Gevers D."/>
            <person name="Morotomi M."/>
            <person name="Young S.K."/>
            <person name="Zeng Q."/>
            <person name="Gargeya S."/>
            <person name="Fitzgerald M."/>
            <person name="Haas B."/>
            <person name="Abouelleil A."/>
            <person name="Alvarado L."/>
            <person name="Arachchi H.M."/>
            <person name="Berlin A."/>
            <person name="Chapman S.B."/>
            <person name="Gearin G."/>
            <person name="Goldberg J."/>
            <person name="Griggs A."/>
            <person name="Gujja S."/>
            <person name="Hansen M."/>
            <person name="Heiman D."/>
            <person name="Howarth C."/>
            <person name="Larimer J."/>
            <person name="Lui A."/>
            <person name="MacDonald P.J.P."/>
            <person name="McCowen C."/>
            <person name="Montmayeur A."/>
            <person name="Murphy C."/>
            <person name="Neiman D."/>
            <person name="Pearson M."/>
            <person name="Priest M."/>
            <person name="Roberts A."/>
            <person name="Saif S."/>
            <person name="Shea T."/>
            <person name="Sisk P."/>
            <person name="Stolte C."/>
            <person name="Sykes S."/>
            <person name="Wortman J."/>
            <person name="Nusbaum C."/>
            <person name="Birren B."/>
        </authorList>
    </citation>
    <scope>NUCLEOTIDE SEQUENCE [LARGE SCALE GENOMIC DNA]</scope>
    <source>
        <strain evidence="16 17">YIT 12061</strain>
    </source>
</reference>
<evidence type="ECO:0000259" key="15">
    <source>
        <dbReference type="PROSITE" id="PS51199"/>
    </source>
</evidence>
<evidence type="ECO:0000313" key="16">
    <source>
        <dbReference type="EMBL" id="EHP48951.1"/>
    </source>
</evidence>
<dbReference type="Gene3D" id="1.10.860.10">
    <property type="entry name" value="DNAb Helicase, Chain A"/>
    <property type="match status" value="1"/>
</dbReference>
<evidence type="ECO:0000256" key="13">
    <source>
        <dbReference type="RuleBase" id="RU362085"/>
    </source>
</evidence>
<dbReference type="InterPro" id="IPR007692">
    <property type="entry name" value="DNA_helicase_DnaB"/>
</dbReference>
<dbReference type="GO" id="GO:0005524">
    <property type="term" value="F:ATP binding"/>
    <property type="evidence" value="ECO:0007669"/>
    <property type="project" value="UniProtKB-UniRule"/>
</dbReference>
<dbReference type="GO" id="GO:0016887">
    <property type="term" value="F:ATP hydrolysis activity"/>
    <property type="evidence" value="ECO:0007669"/>
    <property type="project" value="RHEA"/>
</dbReference>
<keyword evidence="6 13" id="KW-0347">Helicase</keyword>
<comment type="function">
    <text evidence="10 13">The main replicative DNA helicase, it participates in initiation and elongation during chromosome replication. Travels ahead of the DNA replisome, separating dsDNA into templates for DNA synthesis. A processive ATP-dependent 5'-3' DNA helicase it has DNA-dependent ATPase activity.</text>
</comment>
<dbReference type="InterPro" id="IPR007693">
    <property type="entry name" value="DNA_helicase_DnaB-like_N"/>
</dbReference>
<evidence type="ECO:0000313" key="17">
    <source>
        <dbReference type="Proteomes" id="UP000004892"/>
    </source>
</evidence>
<dbReference type="InterPro" id="IPR007694">
    <property type="entry name" value="DNA_helicase_DnaB-like_C"/>
</dbReference>
<gene>
    <name evidence="16" type="ORF">HMPREF9449_00994</name>
</gene>
<dbReference type="FunFam" id="3.40.50.300:FF:000351">
    <property type="entry name" value="Replicative DNA helicase"/>
    <property type="match status" value="1"/>
</dbReference>
<dbReference type="GeneID" id="98068586"/>
<dbReference type="AlphaFoldDB" id="H1DFF8"/>
<accession>H1DFF8</accession>
<keyword evidence="8 13" id="KW-0238">DNA-binding</keyword>
<dbReference type="GO" id="GO:0006269">
    <property type="term" value="P:DNA replication, synthesis of primer"/>
    <property type="evidence" value="ECO:0007669"/>
    <property type="project" value="UniProtKB-UniRule"/>
</dbReference>
<dbReference type="EMBL" id="ADMC01000015">
    <property type="protein sequence ID" value="EHP48951.1"/>
    <property type="molecule type" value="Genomic_DNA"/>
</dbReference>
<keyword evidence="17" id="KW-1185">Reference proteome</keyword>
<dbReference type="PANTHER" id="PTHR30153">
    <property type="entry name" value="REPLICATIVE DNA HELICASE DNAB"/>
    <property type="match status" value="1"/>
</dbReference>
<dbReference type="GO" id="GO:0003677">
    <property type="term" value="F:DNA binding"/>
    <property type="evidence" value="ECO:0007669"/>
    <property type="project" value="UniProtKB-UniRule"/>
</dbReference>
<evidence type="ECO:0000256" key="14">
    <source>
        <dbReference type="SAM" id="MobiDB-lite"/>
    </source>
</evidence>
<sequence length="515" mass="57156">MAKKNENTKNNYRDLPSEYGKMPPQAVDLEEAVLGALMLEKDAFAIVGDLLKPECFYKDAHQRIFKAIHQLFINDEPVDLLTVSEKLKSNGELEQVGGYYYLSQLTSRVASAAHIEFHARIIVQKYIQRKLIGVCTELQDMAYDEATDVADLVDKAQKAVFDIADGNIRKDTTEIAPLIEDAIRGIEAAAKRPDGISGIPSGFTALDEVTSGWQNSDLVIIAARPAMGKTAFVLSMARNMAVSYKQPIAVFSLEMSSIQLVNRLIASETELGSEKIKNGRLTEDEWKHLHSKIKTLITAPIYVDDTPALSIFELRAKCRRLKQKYDVKVIIIDYLQLMTAGADMRGNREQEVSMISRQLKIIAKELNVPVIALSQLNRGVELRTGDAKKPMLSDLRESGAIEQDADMVLFIHRPEKYGIMTDAQGNSLKGIADIIIAKHRNGAVGEIQLRFRSELTQFCDLEMATPFHSDTTTGELVTRTYSSKLNDEPVPSLDSGFEEGGKSFESGIIPGEAPF</sequence>
<evidence type="ECO:0000256" key="6">
    <source>
        <dbReference type="ARBA" id="ARBA00022806"/>
    </source>
</evidence>
<dbReference type="STRING" id="742817.HMPREF9449_00994"/>
<dbReference type="EC" id="5.6.2.3" evidence="12 13"/>
<evidence type="ECO:0000256" key="3">
    <source>
        <dbReference type="ARBA" id="ARBA00022705"/>
    </source>
</evidence>
<dbReference type="GO" id="GO:1990077">
    <property type="term" value="C:primosome complex"/>
    <property type="evidence" value="ECO:0007669"/>
    <property type="project" value="UniProtKB-UniRule"/>
</dbReference>
<dbReference type="PANTHER" id="PTHR30153:SF2">
    <property type="entry name" value="REPLICATIVE DNA HELICASE"/>
    <property type="match status" value="1"/>
</dbReference>
<evidence type="ECO:0000256" key="1">
    <source>
        <dbReference type="ARBA" id="ARBA00008428"/>
    </source>
</evidence>
<keyword evidence="2 13" id="KW-0639">Primosome</keyword>
<proteinExistence type="inferred from homology"/>
<dbReference type="HOGENOM" id="CLU_005373_0_0_10"/>
<dbReference type="eggNOG" id="COG0305">
    <property type="taxonomic scope" value="Bacteria"/>
</dbReference>
<comment type="catalytic activity">
    <reaction evidence="11 13">
        <text>ATP + H2O = ADP + phosphate + H(+)</text>
        <dbReference type="Rhea" id="RHEA:13065"/>
        <dbReference type="ChEBI" id="CHEBI:15377"/>
        <dbReference type="ChEBI" id="CHEBI:15378"/>
        <dbReference type="ChEBI" id="CHEBI:30616"/>
        <dbReference type="ChEBI" id="CHEBI:43474"/>
        <dbReference type="ChEBI" id="CHEBI:456216"/>
        <dbReference type="EC" id="5.6.2.3"/>
    </reaction>
</comment>
<organism evidence="16 17">
    <name type="scientific">Odoribacter laneus YIT 12061</name>
    <dbReference type="NCBI Taxonomy" id="742817"/>
    <lineage>
        <taxon>Bacteria</taxon>
        <taxon>Pseudomonadati</taxon>
        <taxon>Bacteroidota</taxon>
        <taxon>Bacteroidia</taxon>
        <taxon>Bacteroidales</taxon>
        <taxon>Odoribacteraceae</taxon>
        <taxon>Odoribacter</taxon>
    </lineage>
</organism>